<dbReference type="SUPFAM" id="SSF55205">
    <property type="entry name" value="EPT/RTPC-like"/>
    <property type="match status" value="1"/>
</dbReference>
<keyword evidence="8" id="KW-1185">Reference proteome</keyword>
<dbReference type="InterPro" id="IPR016443">
    <property type="entry name" value="RNA3'_term_phos_cyc_type_2"/>
</dbReference>
<dbReference type="GO" id="GO:0005730">
    <property type="term" value="C:nucleolus"/>
    <property type="evidence" value="ECO:0007669"/>
    <property type="project" value="UniProtKB-SubCell"/>
</dbReference>
<evidence type="ECO:0000256" key="3">
    <source>
        <dbReference type="ARBA" id="ARBA00022517"/>
    </source>
</evidence>
<dbReference type="GO" id="GO:0000479">
    <property type="term" value="P:endonucleolytic cleavage of tricistronic rRNA transcript (SSU-rRNA, 5.8S rRNA, LSU-rRNA)"/>
    <property type="evidence" value="ECO:0007669"/>
    <property type="project" value="TreeGrafter"/>
</dbReference>
<dbReference type="InterPro" id="IPR000228">
    <property type="entry name" value="RNA3'_term_phos_cyc"/>
</dbReference>
<dbReference type="AlphaFoldDB" id="A0A7K8VUA9"/>
<dbReference type="GO" id="GO:0004521">
    <property type="term" value="F:RNA endonuclease activity"/>
    <property type="evidence" value="ECO:0007669"/>
    <property type="project" value="TreeGrafter"/>
</dbReference>
<comment type="similarity">
    <text evidence="2">Belongs to the RNA 3'-terminal cyclase family. Type 2 subfamily.</text>
</comment>
<evidence type="ECO:0000313" key="8">
    <source>
        <dbReference type="Proteomes" id="UP000542434"/>
    </source>
</evidence>
<evidence type="ECO:0000259" key="6">
    <source>
        <dbReference type="Pfam" id="PF05189"/>
    </source>
</evidence>
<gene>
    <name evidence="7" type="primary">Rcl1</name>
    <name evidence="7" type="ORF">CICNIG_R07022</name>
</gene>
<dbReference type="PROSITE" id="PS01287">
    <property type="entry name" value="RTC"/>
    <property type="match status" value="1"/>
</dbReference>
<evidence type="ECO:0000259" key="5">
    <source>
        <dbReference type="Pfam" id="PF01137"/>
    </source>
</evidence>
<dbReference type="PANTHER" id="PTHR11096">
    <property type="entry name" value="RNA 3' TERMINAL PHOSPHATE CYCLASE"/>
    <property type="match status" value="1"/>
</dbReference>
<name>A0A7K8VUA9_9STRI</name>
<feature type="domain" description="RNA 3'-terminal phosphate cyclase insert" evidence="6">
    <location>
        <begin position="116"/>
        <end position="165"/>
    </location>
</feature>
<protein>
    <submittedName>
        <fullName evidence="7">RCL1 protein</fullName>
    </submittedName>
</protein>
<dbReference type="InterPro" id="IPR020719">
    <property type="entry name" value="RNA3'_term_phos_cycl-like_CS"/>
</dbReference>
<dbReference type="InterPro" id="IPR013791">
    <property type="entry name" value="RNA3'-term_phos_cycl_insert"/>
</dbReference>
<evidence type="ECO:0000256" key="2">
    <source>
        <dbReference type="ARBA" id="ARBA00007089"/>
    </source>
</evidence>
<comment type="subcellular location">
    <subcellularLocation>
        <location evidence="1">Nucleus</location>
        <location evidence="1">Nucleolus</location>
    </subcellularLocation>
</comment>
<dbReference type="EMBL" id="VWZC01015853">
    <property type="protein sequence ID" value="NXF70169.1"/>
    <property type="molecule type" value="Genomic_DNA"/>
</dbReference>
<dbReference type="Proteomes" id="UP000542434">
    <property type="component" value="Unassembled WGS sequence"/>
</dbReference>
<dbReference type="InterPro" id="IPR013792">
    <property type="entry name" value="RNA3'P_cycl/enolpyr_Trfase_a/b"/>
</dbReference>
<accession>A0A7K8VUA9</accession>
<organism evidence="7 8">
    <name type="scientific">Ciccaba nigrolineata</name>
    <dbReference type="NCBI Taxonomy" id="1118524"/>
    <lineage>
        <taxon>Eukaryota</taxon>
        <taxon>Metazoa</taxon>
        <taxon>Chordata</taxon>
        <taxon>Craniata</taxon>
        <taxon>Vertebrata</taxon>
        <taxon>Euteleostomi</taxon>
        <taxon>Archelosauria</taxon>
        <taxon>Archosauria</taxon>
        <taxon>Dinosauria</taxon>
        <taxon>Saurischia</taxon>
        <taxon>Theropoda</taxon>
        <taxon>Coelurosauria</taxon>
        <taxon>Aves</taxon>
        <taxon>Neognathae</taxon>
        <taxon>Neoaves</taxon>
        <taxon>Telluraves</taxon>
        <taxon>Strigiformes</taxon>
        <taxon>Strigidae</taxon>
        <taxon>Ciccaba</taxon>
    </lineage>
</organism>
<proteinExistence type="inferred from homology"/>
<dbReference type="Pfam" id="PF05189">
    <property type="entry name" value="RTC_insert"/>
    <property type="match status" value="1"/>
</dbReference>
<evidence type="ECO:0000313" key="7">
    <source>
        <dbReference type="EMBL" id="NXF70169.1"/>
    </source>
</evidence>
<dbReference type="PANTHER" id="PTHR11096:SF1">
    <property type="entry name" value="RNA 3'-TERMINAL PHOSPHATE CYCLASE-LIKE PROTEIN"/>
    <property type="match status" value="1"/>
</dbReference>
<reference evidence="7 8" key="1">
    <citation type="submission" date="2019-09" db="EMBL/GenBank/DDBJ databases">
        <title>Bird 10,000 Genomes (B10K) Project - Family phase.</title>
        <authorList>
            <person name="Zhang G."/>
        </authorList>
    </citation>
    <scope>NUCLEOTIDE SEQUENCE [LARGE SCALE GENOMIC DNA]</scope>
    <source>
        <strain evidence="7">B10K-DU-001-07</strain>
        <tissue evidence="7">Muscle</tissue>
    </source>
</reference>
<dbReference type="Pfam" id="PF01137">
    <property type="entry name" value="RTC"/>
    <property type="match status" value="1"/>
</dbReference>
<feature type="non-terminal residue" evidence="7">
    <location>
        <position position="251"/>
    </location>
</feature>
<keyword evidence="3" id="KW-0690">Ribosome biogenesis</keyword>
<dbReference type="InterPro" id="IPR037136">
    <property type="entry name" value="RNA3'_phos_cyclase_dom_sf"/>
</dbReference>
<feature type="domain" description="RNA 3'-terminal phosphate cyclase" evidence="5">
    <location>
        <begin position="1"/>
        <end position="219"/>
    </location>
</feature>
<evidence type="ECO:0000256" key="4">
    <source>
        <dbReference type="ARBA" id="ARBA00023242"/>
    </source>
</evidence>
<dbReference type="NCBIfam" id="TIGR03400">
    <property type="entry name" value="18S_RNA_Rcl1p"/>
    <property type="match status" value="1"/>
</dbReference>
<evidence type="ECO:0000256" key="1">
    <source>
        <dbReference type="ARBA" id="ARBA00004604"/>
    </source>
</evidence>
<comment type="caution">
    <text evidence="7">The sequence shown here is derived from an EMBL/GenBank/DDBJ whole genome shotgun (WGS) entry which is preliminary data.</text>
</comment>
<keyword evidence="4" id="KW-0539">Nucleus</keyword>
<dbReference type="InterPro" id="IPR023797">
    <property type="entry name" value="RNA3'_phos_cyclase_dom"/>
</dbReference>
<sequence>VDVLKVTALPLLKKFGVDGESLEIKINRRGMPPKGGGEILFACPVRKVLQPIHFTDPGKIKRIRGTAYPFFVSLVNQMHRTENLSASPDSQYVPMRGTVCVLRRRLAGSTSWLITSPGFGMCLTAETINGTILSAELASNPQGQGTAVLPEELGQNCAKLLLEEVYRGGCVDSTNQSLALLLMTLGQRDVSKVLLGPLSPYTIEFLRHLRSFFQIMFKIETKTPEEEHMGGEKVLMTCVGIGFSNLSKTIR</sequence>
<feature type="non-terminal residue" evidence="7">
    <location>
        <position position="1"/>
    </location>
</feature>
<dbReference type="Gene3D" id="3.65.10.20">
    <property type="entry name" value="RNA 3'-terminal phosphate cyclase domain"/>
    <property type="match status" value="2"/>
</dbReference>